<evidence type="ECO:0000313" key="2">
    <source>
        <dbReference type="EMBL" id="KNC75989.1"/>
    </source>
</evidence>
<dbReference type="GeneID" id="25912003"/>
<dbReference type="RefSeq" id="XP_014149891.1">
    <property type="nucleotide sequence ID" value="XM_014294416.1"/>
</dbReference>
<keyword evidence="3" id="KW-1185">Reference proteome</keyword>
<dbReference type="EMBL" id="KQ243320">
    <property type="protein sequence ID" value="KNC75989.1"/>
    <property type="molecule type" value="Genomic_DNA"/>
</dbReference>
<protein>
    <submittedName>
        <fullName evidence="2">Uncharacterized protein</fullName>
    </submittedName>
</protein>
<evidence type="ECO:0000256" key="1">
    <source>
        <dbReference type="SAM" id="MobiDB-lite"/>
    </source>
</evidence>
<feature type="compositionally biased region" description="Basic residues" evidence="1">
    <location>
        <begin position="1"/>
        <end position="19"/>
    </location>
</feature>
<proteinExistence type="predicted"/>
<gene>
    <name evidence="2" type="ORF">SARC_11499</name>
</gene>
<sequence>MPPQKSKHLSGGRDKRHSLRGPDSQFRPVTQDEELYVPDKETEATSDSDEDVIKNQLYFFFKANLLKTVHTKLVIILFCTEPTTRVGRVGTGELSAQWGVGTGEWGLTHRV</sequence>
<organism evidence="2 3">
    <name type="scientific">Sphaeroforma arctica JP610</name>
    <dbReference type="NCBI Taxonomy" id="667725"/>
    <lineage>
        <taxon>Eukaryota</taxon>
        <taxon>Ichthyosporea</taxon>
        <taxon>Ichthyophonida</taxon>
        <taxon>Sphaeroforma</taxon>
    </lineage>
</organism>
<name>A0A0L0FGT4_9EUKA</name>
<dbReference type="Proteomes" id="UP000054560">
    <property type="component" value="Unassembled WGS sequence"/>
</dbReference>
<evidence type="ECO:0000313" key="3">
    <source>
        <dbReference type="Proteomes" id="UP000054560"/>
    </source>
</evidence>
<feature type="region of interest" description="Disordered" evidence="1">
    <location>
        <begin position="1"/>
        <end position="48"/>
    </location>
</feature>
<dbReference type="AlphaFoldDB" id="A0A0L0FGT4"/>
<accession>A0A0L0FGT4</accession>
<reference evidence="2 3" key="1">
    <citation type="submission" date="2011-02" db="EMBL/GenBank/DDBJ databases">
        <title>The Genome Sequence of Sphaeroforma arctica JP610.</title>
        <authorList>
            <consortium name="The Broad Institute Genome Sequencing Platform"/>
            <person name="Russ C."/>
            <person name="Cuomo C."/>
            <person name="Young S.K."/>
            <person name="Zeng Q."/>
            <person name="Gargeya S."/>
            <person name="Alvarado L."/>
            <person name="Berlin A."/>
            <person name="Chapman S.B."/>
            <person name="Chen Z."/>
            <person name="Freedman E."/>
            <person name="Gellesch M."/>
            <person name="Goldberg J."/>
            <person name="Griggs A."/>
            <person name="Gujja S."/>
            <person name="Heilman E."/>
            <person name="Heiman D."/>
            <person name="Howarth C."/>
            <person name="Mehta T."/>
            <person name="Neiman D."/>
            <person name="Pearson M."/>
            <person name="Roberts A."/>
            <person name="Saif S."/>
            <person name="Shea T."/>
            <person name="Shenoy N."/>
            <person name="Sisk P."/>
            <person name="Stolte C."/>
            <person name="Sykes S."/>
            <person name="White J."/>
            <person name="Yandava C."/>
            <person name="Burger G."/>
            <person name="Gray M.W."/>
            <person name="Holland P.W.H."/>
            <person name="King N."/>
            <person name="Lang F.B.F."/>
            <person name="Roger A.J."/>
            <person name="Ruiz-Trillo I."/>
            <person name="Haas B."/>
            <person name="Nusbaum C."/>
            <person name="Birren B."/>
        </authorList>
    </citation>
    <scope>NUCLEOTIDE SEQUENCE [LARGE SCALE GENOMIC DNA]</scope>
    <source>
        <strain evidence="2 3">JP610</strain>
    </source>
</reference>